<dbReference type="PANTHER" id="PTHR34072:SF57">
    <property type="entry name" value="RNA-DIRECTED DNA POLYMERASE"/>
    <property type="match status" value="1"/>
</dbReference>
<keyword evidence="3" id="KW-0540">Nuclease</keyword>
<protein>
    <recommendedName>
        <fullName evidence="7">Reverse transcriptase RNase H-like domain-containing protein</fullName>
    </recommendedName>
</protein>
<organism evidence="8 9">
    <name type="scientific">Lithospermum erythrorhizon</name>
    <name type="common">Purple gromwell</name>
    <name type="synonym">Lithospermum officinale var. erythrorhizon</name>
    <dbReference type="NCBI Taxonomy" id="34254"/>
    <lineage>
        <taxon>Eukaryota</taxon>
        <taxon>Viridiplantae</taxon>
        <taxon>Streptophyta</taxon>
        <taxon>Embryophyta</taxon>
        <taxon>Tracheophyta</taxon>
        <taxon>Spermatophyta</taxon>
        <taxon>Magnoliopsida</taxon>
        <taxon>eudicotyledons</taxon>
        <taxon>Gunneridae</taxon>
        <taxon>Pentapetalae</taxon>
        <taxon>asterids</taxon>
        <taxon>lamiids</taxon>
        <taxon>Boraginales</taxon>
        <taxon>Boraginaceae</taxon>
        <taxon>Boraginoideae</taxon>
        <taxon>Lithospermeae</taxon>
        <taxon>Lithospermum</taxon>
    </lineage>
</organism>
<reference evidence="8 9" key="1">
    <citation type="submission" date="2024-01" db="EMBL/GenBank/DDBJ databases">
        <title>The complete chloroplast genome sequence of Lithospermum erythrorhizon: insights into the phylogenetic relationship among Boraginaceae species and the maternal lineages of purple gromwells.</title>
        <authorList>
            <person name="Okada T."/>
            <person name="Watanabe K."/>
        </authorList>
    </citation>
    <scope>NUCLEOTIDE SEQUENCE [LARGE SCALE GENOMIC DNA]</scope>
</reference>
<dbReference type="EMBL" id="BAABME010010878">
    <property type="protein sequence ID" value="GAA0182706.1"/>
    <property type="molecule type" value="Genomic_DNA"/>
</dbReference>
<keyword evidence="5" id="KW-0378">Hydrolase</keyword>
<keyword evidence="6" id="KW-0695">RNA-directed DNA polymerase</keyword>
<dbReference type="GO" id="GO:0003964">
    <property type="term" value="F:RNA-directed DNA polymerase activity"/>
    <property type="evidence" value="ECO:0007669"/>
    <property type="project" value="UniProtKB-KW"/>
</dbReference>
<dbReference type="InterPro" id="IPR043502">
    <property type="entry name" value="DNA/RNA_pol_sf"/>
</dbReference>
<gene>
    <name evidence="8" type="ORF">LIER_30411</name>
</gene>
<evidence type="ECO:0000256" key="3">
    <source>
        <dbReference type="ARBA" id="ARBA00022722"/>
    </source>
</evidence>
<dbReference type="CDD" id="cd09274">
    <property type="entry name" value="RNase_HI_RT_Ty3"/>
    <property type="match status" value="1"/>
</dbReference>
<evidence type="ECO:0000259" key="7">
    <source>
        <dbReference type="Pfam" id="PF17917"/>
    </source>
</evidence>
<dbReference type="Proteomes" id="UP001454036">
    <property type="component" value="Unassembled WGS sequence"/>
</dbReference>
<dbReference type="SUPFAM" id="SSF56672">
    <property type="entry name" value="DNA/RNA polymerases"/>
    <property type="match status" value="1"/>
</dbReference>
<keyword evidence="4" id="KW-0255">Endonuclease</keyword>
<dbReference type="GO" id="GO:0016787">
    <property type="term" value="F:hydrolase activity"/>
    <property type="evidence" value="ECO:0007669"/>
    <property type="project" value="UniProtKB-KW"/>
</dbReference>
<evidence type="ECO:0000313" key="9">
    <source>
        <dbReference type="Proteomes" id="UP001454036"/>
    </source>
</evidence>
<evidence type="ECO:0000256" key="6">
    <source>
        <dbReference type="ARBA" id="ARBA00022918"/>
    </source>
</evidence>
<dbReference type="InterPro" id="IPR041373">
    <property type="entry name" value="RT_RNaseH"/>
</dbReference>
<comment type="caution">
    <text evidence="8">The sequence shown here is derived from an EMBL/GenBank/DDBJ whole genome shotgun (WGS) entry which is preliminary data.</text>
</comment>
<dbReference type="AlphaFoldDB" id="A0AAV3RPT0"/>
<sequence>MLTSAPIMQPLDWNLSFEIMCDASDYDIGTVFGKTKYKKPYVIYYARKTLNSAQMNYSTTRKELLAVVFALEKFRSYLVGSPIVVFIDHSALKYLLAKKDAKPSAWKLAKYFALSRPTVSNRWQPQLEGKVYLSKKILFSFIKKISVQMIWLMEKALLGDQARRYTRLK</sequence>
<keyword evidence="9" id="KW-1185">Reference proteome</keyword>
<proteinExistence type="predicted"/>
<accession>A0AAV3RPT0</accession>
<dbReference type="PANTHER" id="PTHR34072">
    <property type="entry name" value="ENZYMATIC POLYPROTEIN-RELATED"/>
    <property type="match status" value="1"/>
</dbReference>
<keyword evidence="2" id="KW-0548">Nucleotidyltransferase</keyword>
<dbReference type="Pfam" id="PF17917">
    <property type="entry name" value="RT_RNaseH"/>
    <property type="match status" value="1"/>
</dbReference>
<keyword evidence="1" id="KW-0808">Transferase</keyword>
<evidence type="ECO:0000256" key="2">
    <source>
        <dbReference type="ARBA" id="ARBA00022695"/>
    </source>
</evidence>
<evidence type="ECO:0000256" key="4">
    <source>
        <dbReference type="ARBA" id="ARBA00022759"/>
    </source>
</evidence>
<evidence type="ECO:0000256" key="5">
    <source>
        <dbReference type="ARBA" id="ARBA00022801"/>
    </source>
</evidence>
<evidence type="ECO:0000313" key="8">
    <source>
        <dbReference type="EMBL" id="GAA0182706.1"/>
    </source>
</evidence>
<dbReference type="GO" id="GO:0004519">
    <property type="term" value="F:endonuclease activity"/>
    <property type="evidence" value="ECO:0007669"/>
    <property type="project" value="UniProtKB-KW"/>
</dbReference>
<name>A0AAV3RPT0_LITER</name>
<feature type="domain" description="Reverse transcriptase RNase H-like" evidence="7">
    <location>
        <begin position="12"/>
        <end position="106"/>
    </location>
</feature>
<evidence type="ECO:0000256" key="1">
    <source>
        <dbReference type="ARBA" id="ARBA00022679"/>
    </source>
</evidence>